<evidence type="ECO:0000259" key="1">
    <source>
        <dbReference type="PROSITE" id="PS50994"/>
    </source>
</evidence>
<dbReference type="Proteomes" id="UP001162060">
    <property type="component" value="Unassembled WGS sequence"/>
</dbReference>
<dbReference type="PROSITE" id="PS50994">
    <property type="entry name" value="INTEGRASE"/>
    <property type="match status" value="1"/>
</dbReference>
<dbReference type="InterPro" id="IPR001584">
    <property type="entry name" value="Integrase_cat-core"/>
</dbReference>
<comment type="caution">
    <text evidence="2">The sequence shown here is derived from an EMBL/GenBank/DDBJ whole genome shotgun (WGS) entry which is preliminary data.</text>
</comment>
<dbReference type="GO" id="GO:0015074">
    <property type="term" value="P:DNA integration"/>
    <property type="evidence" value="ECO:0007669"/>
    <property type="project" value="InterPro"/>
</dbReference>
<organism evidence="2 3">
    <name type="scientific">Peronospora matthiolae</name>
    <dbReference type="NCBI Taxonomy" id="2874970"/>
    <lineage>
        <taxon>Eukaryota</taxon>
        <taxon>Sar</taxon>
        <taxon>Stramenopiles</taxon>
        <taxon>Oomycota</taxon>
        <taxon>Peronosporomycetes</taxon>
        <taxon>Peronosporales</taxon>
        <taxon>Peronosporaceae</taxon>
        <taxon>Peronospora</taxon>
    </lineage>
</organism>
<proteinExistence type="predicted"/>
<evidence type="ECO:0000313" key="3">
    <source>
        <dbReference type="Proteomes" id="UP001162060"/>
    </source>
</evidence>
<dbReference type="InterPro" id="IPR050951">
    <property type="entry name" value="Retrovirus_Pol_polyprotein"/>
</dbReference>
<dbReference type="InterPro" id="IPR012337">
    <property type="entry name" value="RNaseH-like_sf"/>
</dbReference>
<sequence>MRVSSSILSSDFTGDIQEIVSDRDPRFTTEFWQSVFRSLGTRLTMSTSNHLETDGQTKRVNRVLGEILRVYFHSFTIWSEFLPMAGFAINNSVHASTTHTPFFVNGLRHPRVPAFFEFDSNLEGGG</sequence>
<dbReference type="Gene3D" id="3.30.420.10">
    <property type="entry name" value="Ribonuclease H-like superfamily/Ribonuclease H"/>
    <property type="match status" value="1"/>
</dbReference>
<protein>
    <recommendedName>
        <fullName evidence="1">Integrase catalytic domain-containing protein</fullName>
    </recommendedName>
</protein>
<accession>A0AAV1TLG8</accession>
<reference evidence="2" key="1">
    <citation type="submission" date="2024-01" db="EMBL/GenBank/DDBJ databases">
        <authorList>
            <person name="Webb A."/>
        </authorList>
    </citation>
    <scope>NUCLEOTIDE SEQUENCE</scope>
    <source>
        <strain evidence="2">Pm1</strain>
    </source>
</reference>
<dbReference type="AlphaFoldDB" id="A0AAV1TLG8"/>
<dbReference type="InterPro" id="IPR036397">
    <property type="entry name" value="RNaseH_sf"/>
</dbReference>
<feature type="domain" description="Integrase catalytic" evidence="1">
    <location>
        <begin position="1"/>
        <end position="109"/>
    </location>
</feature>
<name>A0AAV1TLG8_9STRA</name>
<evidence type="ECO:0000313" key="2">
    <source>
        <dbReference type="EMBL" id="CAK7921740.1"/>
    </source>
</evidence>
<dbReference type="SUPFAM" id="SSF53098">
    <property type="entry name" value="Ribonuclease H-like"/>
    <property type="match status" value="1"/>
</dbReference>
<dbReference type="PANTHER" id="PTHR37984">
    <property type="entry name" value="PROTEIN CBG26694"/>
    <property type="match status" value="1"/>
</dbReference>
<dbReference type="GO" id="GO:0003676">
    <property type="term" value="F:nucleic acid binding"/>
    <property type="evidence" value="ECO:0007669"/>
    <property type="project" value="InterPro"/>
</dbReference>
<dbReference type="PANTHER" id="PTHR37984:SF5">
    <property type="entry name" value="PROTEIN NYNRIN-LIKE"/>
    <property type="match status" value="1"/>
</dbReference>
<dbReference type="EMBL" id="CAKLBY020000058">
    <property type="protein sequence ID" value="CAK7921740.1"/>
    <property type="molecule type" value="Genomic_DNA"/>
</dbReference>
<gene>
    <name evidence="2" type="ORF">PM001_LOCUS7293</name>
</gene>